<keyword evidence="1" id="KW-1133">Transmembrane helix</keyword>
<feature type="transmembrane region" description="Helical" evidence="1">
    <location>
        <begin position="65"/>
        <end position="91"/>
    </location>
</feature>
<dbReference type="EMBL" id="JAZAVK010000134">
    <property type="protein sequence ID" value="KAK7420484.1"/>
    <property type="molecule type" value="Genomic_DNA"/>
</dbReference>
<accession>A0ABR1HI05</accession>
<feature type="transmembrane region" description="Helical" evidence="1">
    <location>
        <begin position="111"/>
        <end position="132"/>
    </location>
</feature>
<keyword evidence="1" id="KW-0472">Membrane</keyword>
<sequence length="152" mass="17330">MGFAGTPPENDEFDENRIRALVAQGLVTFVVLGTLEPIRQQRPEIEICGMGMFSQPPILQRRQNLVCATIVGFLGLAVVTGLLELILHQVLGRRVDLPRFWFPEDLNLTQTFVHAWLLSPLLDIVETVVYVVRRIIWPAWFQGRITTIRNQP</sequence>
<keyword evidence="1" id="KW-0812">Transmembrane</keyword>
<evidence type="ECO:0000256" key="1">
    <source>
        <dbReference type="SAM" id="Phobius"/>
    </source>
</evidence>
<evidence type="ECO:0000313" key="2">
    <source>
        <dbReference type="EMBL" id="KAK7420484.1"/>
    </source>
</evidence>
<name>A0ABR1HI05_9HYPO</name>
<keyword evidence="3" id="KW-1185">Reference proteome</keyword>
<comment type="caution">
    <text evidence="2">The sequence shown here is derived from an EMBL/GenBank/DDBJ whole genome shotgun (WGS) entry which is preliminary data.</text>
</comment>
<proteinExistence type="predicted"/>
<reference evidence="2 3" key="1">
    <citation type="journal article" date="2025" name="Microbiol. Resour. Announc.">
        <title>Draft genome sequences for Neonectria magnoliae and Neonectria punicea, canker pathogens of Liriodendron tulipifera and Acer saccharum in West Virginia.</title>
        <authorList>
            <person name="Petronek H.M."/>
            <person name="Kasson M.T."/>
            <person name="Metheny A.M."/>
            <person name="Stauder C.M."/>
            <person name="Lovett B."/>
            <person name="Lynch S.C."/>
            <person name="Garnas J.R."/>
            <person name="Kasson L.R."/>
            <person name="Stajich J.E."/>
        </authorList>
    </citation>
    <scope>NUCLEOTIDE SEQUENCE [LARGE SCALE GENOMIC DNA]</scope>
    <source>
        <strain evidence="2 3">NRRL 64651</strain>
    </source>
</reference>
<dbReference type="Proteomes" id="UP001498421">
    <property type="component" value="Unassembled WGS sequence"/>
</dbReference>
<protein>
    <submittedName>
        <fullName evidence="2">Uncharacterized protein</fullName>
    </submittedName>
</protein>
<evidence type="ECO:0000313" key="3">
    <source>
        <dbReference type="Proteomes" id="UP001498421"/>
    </source>
</evidence>
<organism evidence="2 3">
    <name type="scientific">Neonectria magnoliae</name>
    <dbReference type="NCBI Taxonomy" id="2732573"/>
    <lineage>
        <taxon>Eukaryota</taxon>
        <taxon>Fungi</taxon>
        <taxon>Dikarya</taxon>
        <taxon>Ascomycota</taxon>
        <taxon>Pezizomycotina</taxon>
        <taxon>Sordariomycetes</taxon>
        <taxon>Hypocreomycetidae</taxon>
        <taxon>Hypocreales</taxon>
        <taxon>Nectriaceae</taxon>
        <taxon>Neonectria</taxon>
    </lineage>
</organism>
<gene>
    <name evidence="2" type="ORF">QQZ08_010401</name>
</gene>